<protein>
    <recommendedName>
        <fullName evidence="4">CpsD/CapB family tyrosine-protein kinase</fullName>
    </recommendedName>
</protein>
<gene>
    <name evidence="3" type="ORF">ENV52_12520</name>
</gene>
<dbReference type="AlphaFoldDB" id="A0A7V6A5A5"/>
<dbReference type="GO" id="GO:0004713">
    <property type="term" value="F:protein tyrosine kinase activity"/>
    <property type="evidence" value="ECO:0007669"/>
    <property type="project" value="TreeGrafter"/>
</dbReference>
<keyword evidence="1" id="KW-0547">Nucleotide-binding</keyword>
<proteinExistence type="predicted"/>
<reference evidence="3" key="1">
    <citation type="journal article" date="2020" name="mSystems">
        <title>Genome- and Community-Level Interaction Insights into Carbon Utilization and Element Cycling Functions of Hydrothermarchaeota in Hydrothermal Sediment.</title>
        <authorList>
            <person name="Zhou Z."/>
            <person name="Liu Y."/>
            <person name="Xu W."/>
            <person name="Pan J."/>
            <person name="Luo Z.H."/>
            <person name="Li M."/>
        </authorList>
    </citation>
    <scope>NUCLEOTIDE SEQUENCE [LARGE SCALE GENOMIC DNA]</scope>
    <source>
        <strain evidence="3">SpSt-767</strain>
    </source>
</reference>
<dbReference type="EMBL" id="DTGR01000196">
    <property type="protein sequence ID" value="HHS30512.1"/>
    <property type="molecule type" value="Genomic_DNA"/>
</dbReference>
<accession>A0A7V6A5A5</accession>
<comment type="caution">
    <text evidence="3">The sequence shown here is derived from an EMBL/GenBank/DDBJ whole genome shotgun (WGS) entry which is preliminary data.</text>
</comment>
<dbReference type="CDD" id="cd05387">
    <property type="entry name" value="BY-kinase"/>
    <property type="match status" value="1"/>
</dbReference>
<name>A0A7V6A5A5_9BACT</name>
<dbReference type="InterPro" id="IPR027417">
    <property type="entry name" value="P-loop_NTPase"/>
</dbReference>
<dbReference type="InterPro" id="IPR005702">
    <property type="entry name" value="Wzc-like_C"/>
</dbReference>
<evidence type="ECO:0008006" key="4">
    <source>
        <dbReference type="Google" id="ProtNLM"/>
    </source>
</evidence>
<dbReference type="PANTHER" id="PTHR32309:SF13">
    <property type="entry name" value="FERRIC ENTEROBACTIN TRANSPORT PROTEIN FEPE"/>
    <property type="match status" value="1"/>
</dbReference>
<sequence length="164" mass="18255">MGETAELPVVATLVPHLFLLPAGAIPPNPSELLGSEGMQELLNQSKERFVRTILDSPPLVSVTDAAILSTLVDGVLLVIKAEHVPRKAARDTLDHLREIHAHLLGAVLNDVPLQRDSYYYRHYKYSSSYYTDVEKPESGKKGRRQEPALSGWLSRFTGKLRRDA</sequence>
<evidence type="ECO:0000313" key="3">
    <source>
        <dbReference type="EMBL" id="HHS30512.1"/>
    </source>
</evidence>
<dbReference type="Gene3D" id="3.40.50.300">
    <property type="entry name" value="P-loop containing nucleotide triphosphate hydrolases"/>
    <property type="match status" value="1"/>
</dbReference>
<evidence type="ECO:0000256" key="1">
    <source>
        <dbReference type="ARBA" id="ARBA00022741"/>
    </source>
</evidence>
<dbReference type="InterPro" id="IPR050445">
    <property type="entry name" value="Bact_polysacc_biosynth/exp"/>
</dbReference>
<dbReference type="GO" id="GO:0005886">
    <property type="term" value="C:plasma membrane"/>
    <property type="evidence" value="ECO:0007669"/>
    <property type="project" value="TreeGrafter"/>
</dbReference>
<dbReference type="SUPFAM" id="SSF52540">
    <property type="entry name" value="P-loop containing nucleoside triphosphate hydrolases"/>
    <property type="match status" value="1"/>
</dbReference>
<organism evidence="3">
    <name type="scientific">Desulfobacca acetoxidans</name>
    <dbReference type="NCBI Taxonomy" id="60893"/>
    <lineage>
        <taxon>Bacteria</taxon>
        <taxon>Pseudomonadati</taxon>
        <taxon>Thermodesulfobacteriota</taxon>
        <taxon>Desulfobaccia</taxon>
        <taxon>Desulfobaccales</taxon>
        <taxon>Desulfobaccaceae</taxon>
        <taxon>Desulfobacca</taxon>
    </lineage>
</organism>
<dbReference type="PANTHER" id="PTHR32309">
    <property type="entry name" value="TYROSINE-PROTEIN KINASE"/>
    <property type="match status" value="1"/>
</dbReference>
<evidence type="ECO:0000256" key="2">
    <source>
        <dbReference type="ARBA" id="ARBA00022840"/>
    </source>
</evidence>
<keyword evidence="2" id="KW-0067">ATP-binding</keyword>